<feature type="region of interest" description="Disordered" evidence="1">
    <location>
        <begin position="690"/>
        <end position="719"/>
    </location>
</feature>
<feature type="compositionally biased region" description="Basic and acidic residues" evidence="1">
    <location>
        <begin position="494"/>
        <end position="503"/>
    </location>
</feature>
<evidence type="ECO:0000256" key="1">
    <source>
        <dbReference type="SAM" id="MobiDB-lite"/>
    </source>
</evidence>
<organism evidence="3 4">
    <name type="scientific">Aquatica leii</name>
    <dbReference type="NCBI Taxonomy" id="1421715"/>
    <lineage>
        <taxon>Eukaryota</taxon>
        <taxon>Metazoa</taxon>
        <taxon>Ecdysozoa</taxon>
        <taxon>Arthropoda</taxon>
        <taxon>Hexapoda</taxon>
        <taxon>Insecta</taxon>
        <taxon>Pterygota</taxon>
        <taxon>Neoptera</taxon>
        <taxon>Endopterygota</taxon>
        <taxon>Coleoptera</taxon>
        <taxon>Polyphaga</taxon>
        <taxon>Elateriformia</taxon>
        <taxon>Elateroidea</taxon>
        <taxon>Lampyridae</taxon>
        <taxon>Luciolinae</taxon>
        <taxon>Aquatica</taxon>
    </lineage>
</organism>
<keyword evidence="4" id="KW-1185">Reference proteome</keyword>
<protein>
    <recommendedName>
        <fullName evidence="2">DUF4806 domain-containing protein</fullName>
    </recommendedName>
</protein>
<dbReference type="Pfam" id="PF16064">
    <property type="entry name" value="DUF4806"/>
    <property type="match status" value="1"/>
</dbReference>
<name>A0AAN7PKD9_9COLE</name>
<evidence type="ECO:0000313" key="4">
    <source>
        <dbReference type="Proteomes" id="UP001353858"/>
    </source>
</evidence>
<feature type="region of interest" description="Disordered" evidence="1">
    <location>
        <begin position="484"/>
        <end position="512"/>
    </location>
</feature>
<evidence type="ECO:0000259" key="2">
    <source>
        <dbReference type="Pfam" id="PF16064"/>
    </source>
</evidence>
<sequence>MNIEKLLVDEVDYELYVRGISFQGSVVEKRKLLRARLRLEKLSTVSFPEININDTEELQICRDKLILLSAEVQVYRPTIVDSVFERLHTRLLHVHGRLDRIKPDDQFLELHNQLRNQCLRVIDDLQCTIQSLPSTSTSNVPDTVNLITLDAEGDLSNEITNHPQTRNKSPTGISCLPHVHFSNVDNPSMLSADWETNFSPHRPALFDSTQVSAITSKSRNNLVISQKSNLPEGLLNEKSSNAYDNDAAATENIIDTHEDSVYDLSSPSRCAGTPEPTQSTTHHTTYTSRSKSSRHSTPLSHVLQNCFHEKQASKVNQKGDHLQKFFDAMQETVRTFSPLQIEIKSKIYDLVSEYELKNLLAENIPTAPSQTPLVPSYTTSPSTSSSLNTEEQHASIWPFNDMAFSDDDFAPVDVYASNNSENVAPNPETSSVALEPQPSTCVSATDMNEEDLLLSSIDTREPEPSTNIPITPEFIRPYPAAVRNSKTNKGRKPANLERARENAEFDSTSAAEEIRNQKRKIRKPKMIYPTVTTDEDGDTDRNQLENIQAEANEIPYTLESQSVTTTTTANRISLEKIYEMLISINLHVKSIDERMKKMKFRQNGQNINLEMANTFTDTLPITNLESVEKFEELLSNKINNQAFITFMHGIGGRNIKENINRMLKTCFTNEMATRCSWLGQRVDIPGSVEISSEHEHEEDKENLRPSEKPGASDSPSYGDFKIPKWSKRHPKYNKFGTNNSCFTTEFEGVKIYLKDSLRREIFEKLLTDDIVNYICEQSIIYARCKNYEKDQTIQCKEQL</sequence>
<accession>A0AAN7PKD9</accession>
<feature type="domain" description="DUF4806" evidence="2">
    <location>
        <begin position="618"/>
        <end position="681"/>
    </location>
</feature>
<dbReference type="AlphaFoldDB" id="A0AAN7PKD9"/>
<feature type="compositionally biased region" description="Basic and acidic residues" evidence="1">
    <location>
        <begin position="691"/>
        <end position="707"/>
    </location>
</feature>
<reference evidence="4" key="1">
    <citation type="submission" date="2023-01" db="EMBL/GenBank/DDBJ databases">
        <title>Key to firefly adult light organ development and bioluminescence: homeobox transcription factors regulate luciferase expression and transportation to peroxisome.</title>
        <authorList>
            <person name="Fu X."/>
        </authorList>
    </citation>
    <scope>NUCLEOTIDE SEQUENCE [LARGE SCALE GENOMIC DNA]</scope>
</reference>
<evidence type="ECO:0000313" key="3">
    <source>
        <dbReference type="EMBL" id="KAK4882501.1"/>
    </source>
</evidence>
<feature type="region of interest" description="Disordered" evidence="1">
    <location>
        <begin position="264"/>
        <end position="296"/>
    </location>
</feature>
<comment type="caution">
    <text evidence="3">The sequence shown here is derived from an EMBL/GenBank/DDBJ whole genome shotgun (WGS) entry which is preliminary data.</text>
</comment>
<dbReference type="InterPro" id="IPR032071">
    <property type="entry name" value="DUF4806"/>
</dbReference>
<dbReference type="EMBL" id="JARPUR010000002">
    <property type="protein sequence ID" value="KAK4882501.1"/>
    <property type="molecule type" value="Genomic_DNA"/>
</dbReference>
<gene>
    <name evidence="3" type="ORF">RN001_005820</name>
</gene>
<feature type="compositionally biased region" description="Low complexity" evidence="1">
    <location>
        <begin position="277"/>
        <end position="296"/>
    </location>
</feature>
<proteinExistence type="predicted"/>
<dbReference type="Proteomes" id="UP001353858">
    <property type="component" value="Unassembled WGS sequence"/>
</dbReference>